<reference evidence="4 5" key="1">
    <citation type="submission" date="2015-08" db="EMBL/GenBank/DDBJ databases">
        <authorList>
            <person name="Babu N.S."/>
            <person name="Beckwith C.J."/>
            <person name="Beseler K.G."/>
            <person name="Brison A."/>
            <person name="Carone J.V."/>
            <person name="Caskin T.P."/>
            <person name="Diamond M."/>
            <person name="Durham M.E."/>
            <person name="Foxe J.M."/>
            <person name="Go M."/>
            <person name="Henderson B.A."/>
            <person name="Jones I.B."/>
            <person name="McGettigan J.A."/>
            <person name="Micheletti S.J."/>
            <person name="Nasrallah M.E."/>
            <person name="Ortiz D."/>
            <person name="Piller C.R."/>
            <person name="Privatt S.R."/>
            <person name="Schneider S.L."/>
            <person name="Sharp S."/>
            <person name="Smith T.C."/>
            <person name="Stanton J.D."/>
            <person name="Ullery H.E."/>
            <person name="Wilson R.J."/>
            <person name="Serrano M.G."/>
            <person name="Buck G."/>
            <person name="Lee V."/>
            <person name="Wang Y."/>
            <person name="Carvalho R."/>
            <person name="Voegtly L."/>
            <person name="Shi R."/>
            <person name="Duckworth R."/>
            <person name="Johnson A."/>
            <person name="Loviza R."/>
            <person name="Walstead R."/>
            <person name="Shah Z."/>
            <person name="Kiflezghi M."/>
            <person name="Wade K."/>
            <person name="Ball S.L."/>
            <person name="Bradley K.W."/>
            <person name="Asai D.J."/>
            <person name="Bowman C.A."/>
            <person name="Russell D.A."/>
            <person name="Pope W.H."/>
            <person name="Jacobs-Sera D."/>
            <person name="Hendrix R.W."/>
            <person name="Hatfull G.F."/>
        </authorList>
    </citation>
    <scope>NUCLEOTIDE SEQUENCE [LARGE SCALE GENOMIC DNA]</scope>
    <source>
        <strain evidence="4 5">DSM 27710</strain>
    </source>
</reference>
<dbReference type="SUPFAM" id="SSF53474">
    <property type="entry name" value="alpha/beta-Hydrolases"/>
    <property type="match status" value="1"/>
</dbReference>
<keyword evidence="5" id="KW-1185">Reference proteome</keyword>
<dbReference type="PANTHER" id="PTHR43248">
    <property type="entry name" value="2-SUCCINYL-6-HYDROXY-2,4-CYCLOHEXADIENE-1-CARBOXYLATE SYNTHASE"/>
    <property type="match status" value="1"/>
</dbReference>
<dbReference type="Gene3D" id="3.40.50.1820">
    <property type="entry name" value="alpha/beta hydrolase"/>
    <property type="match status" value="1"/>
</dbReference>
<comment type="similarity">
    <text evidence="1">Belongs to the peptidase S33 family.</text>
</comment>
<dbReference type="InterPro" id="IPR051601">
    <property type="entry name" value="Serine_prot/Carboxylest_S33"/>
</dbReference>
<dbReference type="InterPro" id="IPR000073">
    <property type="entry name" value="AB_hydrolase_1"/>
</dbReference>
<accession>A0A0K1PG01</accession>
<protein>
    <submittedName>
        <fullName evidence="4">Hydrolase, alpha/beta hydrolase fold family</fullName>
    </submittedName>
</protein>
<proteinExistence type="inferred from homology"/>
<dbReference type="Pfam" id="PF00561">
    <property type="entry name" value="Abhydrolase_1"/>
    <property type="match status" value="1"/>
</dbReference>
<organism evidence="4 5">
    <name type="scientific">Vulgatibacter incomptus</name>
    <dbReference type="NCBI Taxonomy" id="1391653"/>
    <lineage>
        <taxon>Bacteria</taxon>
        <taxon>Pseudomonadati</taxon>
        <taxon>Myxococcota</taxon>
        <taxon>Myxococcia</taxon>
        <taxon>Myxococcales</taxon>
        <taxon>Cystobacterineae</taxon>
        <taxon>Vulgatibacteraceae</taxon>
        <taxon>Vulgatibacter</taxon>
    </lineage>
</organism>
<dbReference type="KEGG" id="vin:AKJ08_2832"/>
<dbReference type="STRING" id="1391653.AKJ08_2832"/>
<evidence type="ECO:0000259" key="3">
    <source>
        <dbReference type="Pfam" id="PF00561"/>
    </source>
</evidence>
<dbReference type="AlphaFoldDB" id="A0A0K1PG01"/>
<evidence type="ECO:0000256" key="2">
    <source>
        <dbReference type="ARBA" id="ARBA00022801"/>
    </source>
</evidence>
<evidence type="ECO:0000313" key="5">
    <source>
        <dbReference type="Proteomes" id="UP000055590"/>
    </source>
</evidence>
<keyword evidence="2 4" id="KW-0378">Hydrolase</keyword>
<name>A0A0K1PG01_9BACT</name>
<feature type="domain" description="AB hydrolase-1" evidence="3">
    <location>
        <begin position="2"/>
        <end position="131"/>
    </location>
</feature>
<dbReference type="Proteomes" id="UP000055590">
    <property type="component" value="Chromosome"/>
</dbReference>
<dbReference type="PANTHER" id="PTHR43248:SF25">
    <property type="entry name" value="AB HYDROLASE-1 DOMAIN-CONTAINING PROTEIN-RELATED"/>
    <property type="match status" value="1"/>
</dbReference>
<dbReference type="GO" id="GO:0016787">
    <property type="term" value="F:hydrolase activity"/>
    <property type="evidence" value="ECO:0007669"/>
    <property type="project" value="UniProtKB-KW"/>
</dbReference>
<sequence>MYSFDNRGVGRSTPLGCGKQTDDVKPVCLEELATRWGDGLQHFSTTAAAIDIGMLIQSLRVEGTPEYVWGGSYGTLVANRYLSLFPDQAAGAILDSICPAEGCRTILHRDESVEKLARRVLENCEADAFCTSKLTSDPWGLLERLMQKLEDGHCGGVIAGPGEKNFLSAVFAQTFADPVLIEVGLAAIYRFDRCAPADVAALQHLALLLFSPSQGAGTDPWDPSPYLNRHVVFSEFWEDALTPASLREESRNRIVTMGTGERWADRRESWPWPLYDVPVSLKRWADTSIPLLFLNGTLDYATPDWDLGGVEGYLSGPSQNLVVVPFKGHMTMLDVYGEVDACVASIATSFVQTPGRAPDVGCLAGRRFPDVRSNVSMARWAMGTNNLWENPSLIVATPDDDELTAEPPPGAVEALRRARRLLED</sequence>
<evidence type="ECO:0000256" key="1">
    <source>
        <dbReference type="ARBA" id="ARBA00010088"/>
    </source>
</evidence>
<dbReference type="RefSeq" id="WP_169788838.1">
    <property type="nucleotide sequence ID" value="NZ_CP012332.1"/>
</dbReference>
<evidence type="ECO:0000313" key="4">
    <source>
        <dbReference type="EMBL" id="AKU92445.1"/>
    </source>
</evidence>
<dbReference type="EMBL" id="CP012332">
    <property type="protein sequence ID" value="AKU92445.1"/>
    <property type="molecule type" value="Genomic_DNA"/>
</dbReference>
<dbReference type="InterPro" id="IPR029058">
    <property type="entry name" value="AB_hydrolase_fold"/>
</dbReference>
<gene>
    <name evidence="4" type="ORF">AKJ08_2832</name>
</gene>